<keyword evidence="2" id="KW-1185">Reference proteome</keyword>
<reference evidence="1" key="2">
    <citation type="submission" date="2023-04" db="EMBL/GenBank/DDBJ databases">
        <authorList>
            <person name="Bu L."/>
            <person name="Lu L."/>
            <person name="Laidemitt M.R."/>
            <person name="Zhang S.M."/>
            <person name="Mutuku M."/>
            <person name="Mkoji G."/>
            <person name="Steinauer M."/>
            <person name="Loker E.S."/>
        </authorList>
    </citation>
    <scope>NUCLEOTIDE SEQUENCE</scope>
    <source>
        <strain evidence="1">KasaAsao</strain>
        <tissue evidence="1">Whole Snail</tissue>
    </source>
</reference>
<accession>A0AAD8FF14</accession>
<organism evidence="1 2">
    <name type="scientific">Biomphalaria pfeifferi</name>
    <name type="common">Bloodfluke planorb</name>
    <name type="synonym">Freshwater snail</name>
    <dbReference type="NCBI Taxonomy" id="112525"/>
    <lineage>
        <taxon>Eukaryota</taxon>
        <taxon>Metazoa</taxon>
        <taxon>Spiralia</taxon>
        <taxon>Lophotrochozoa</taxon>
        <taxon>Mollusca</taxon>
        <taxon>Gastropoda</taxon>
        <taxon>Heterobranchia</taxon>
        <taxon>Euthyneura</taxon>
        <taxon>Panpulmonata</taxon>
        <taxon>Hygrophila</taxon>
        <taxon>Lymnaeoidea</taxon>
        <taxon>Planorbidae</taxon>
        <taxon>Biomphalaria</taxon>
    </lineage>
</organism>
<evidence type="ECO:0000313" key="2">
    <source>
        <dbReference type="Proteomes" id="UP001233172"/>
    </source>
</evidence>
<feature type="non-terminal residue" evidence="1">
    <location>
        <position position="53"/>
    </location>
</feature>
<feature type="non-terminal residue" evidence="1">
    <location>
        <position position="1"/>
    </location>
</feature>
<evidence type="ECO:0000313" key="1">
    <source>
        <dbReference type="EMBL" id="KAK0062015.1"/>
    </source>
</evidence>
<protein>
    <submittedName>
        <fullName evidence="1">Uncharacterized protein</fullName>
    </submittedName>
</protein>
<name>A0AAD8FF14_BIOPF</name>
<dbReference type="EMBL" id="JASAOG010000027">
    <property type="protein sequence ID" value="KAK0062015.1"/>
    <property type="molecule type" value="Genomic_DNA"/>
</dbReference>
<reference evidence="1" key="1">
    <citation type="journal article" date="2023" name="PLoS Negl. Trop. Dis.">
        <title>A genome sequence for Biomphalaria pfeifferi, the major vector snail for the human-infecting parasite Schistosoma mansoni.</title>
        <authorList>
            <person name="Bu L."/>
            <person name="Lu L."/>
            <person name="Laidemitt M.R."/>
            <person name="Zhang S.M."/>
            <person name="Mutuku M."/>
            <person name="Mkoji G."/>
            <person name="Steinauer M."/>
            <person name="Loker E.S."/>
        </authorList>
    </citation>
    <scope>NUCLEOTIDE SEQUENCE</scope>
    <source>
        <strain evidence="1">KasaAsao</strain>
    </source>
</reference>
<proteinExistence type="predicted"/>
<dbReference type="Proteomes" id="UP001233172">
    <property type="component" value="Unassembled WGS sequence"/>
</dbReference>
<sequence>STPTIIVTTNNDNRINVILKITTAISSDKPSPSEIHYGNEVYTNGASLKINLQ</sequence>
<dbReference type="AlphaFoldDB" id="A0AAD8FF14"/>
<gene>
    <name evidence="1" type="ORF">Bpfe_008508</name>
</gene>
<comment type="caution">
    <text evidence="1">The sequence shown here is derived from an EMBL/GenBank/DDBJ whole genome shotgun (WGS) entry which is preliminary data.</text>
</comment>